<feature type="compositionally biased region" description="Basic and acidic residues" evidence="1">
    <location>
        <begin position="156"/>
        <end position="183"/>
    </location>
</feature>
<keyword evidence="3" id="KW-1185">Reference proteome</keyword>
<comment type="caution">
    <text evidence="2">The sequence shown here is derived from an EMBL/GenBank/DDBJ whole genome shotgun (WGS) entry which is preliminary data.</text>
</comment>
<protein>
    <submittedName>
        <fullName evidence="2">Uncharacterized protein</fullName>
    </submittedName>
</protein>
<dbReference type="Proteomes" id="UP000772434">
    <property type="component" value="Unassembled WGS sequence"/>
</dbReference>
<evidence type="ECO:0000256" key="1">
    <source>
        <dbReference type="SAM" id="MobiDB-lite"/>
    </source>
</evidence>
<organism evidence="2 3">
    <name type="scientific">Rhodocollybia butyracea</name>
    <dbReference type="NCBI Taxonomy" id="206335"/>
    <lineage>
        <taxon>Eukaryota</taxon>
        <taxon>Fungi</taxon>
        <taxon>Dikarya</taxon>
        <taxon>Basidiomycota</taxon>
        <taxon>Agaricomycotina</taxon>
        <taxon>Agaricomycetes</taxon>
        <taxon>Agaricomycetidae</taxon>
        <taxon>Agaricales</taxon>
        <taxon>Marasmiineae</taxon>
        <taxon>Omphalotaceae</taxon>
        <taxon>Rhodocollybia</taxon>
    </lineage>
</organism>
<reference evidence="2" key="1">
    <citation type="submission" date="2020-11" db="EMBL/GenBank/DDBJ databases">
        <authorList>
            <consortium name="DOE Joint Genome Institute"/>
            <person name="Ahrendt S."/>
            <person name="Riley R."/>
            <person name="Andreopoulos W."/>
            <person name="Labutti K."/>
            <person name="Pangilinan J."/>
            <person name="Ruiz-Duenas F.J."/>
            <person name="Barrasa J.M."/>
            <person name="Sanchez-Garcia M."/>
            <person name="Camarero S."/>
            <person name="Miyauchi S."/>
            <person name="Serrano A."/>
            <person name="Linde D."/>
            <person name="Babiker R."/>
            <person name="Drula E."/>
            <person name="Ayuso-Fernandez I."/>
            <person name="Pacheco R."/>
            <person name="Padilla G."/>
            <person name="Ferreira P."/>
            <person name="Barriuso J."/>
            <person name="Kellner H."/>
            <person name="Castanera R."/>
            <person name="Alfaro M."/>
            <person name="Ramirez L."/>
            <person name="Pisabarro A.G."/>
            <person name="Kuo A."/>
            <person name="Tritt A."/>
            <person name="Lipzen A."/>
            <person name="He G."/>
            <person name="Yan M."/>
            <person name="Ng V."/>
            <person name="Cullen D."/>
            <person name="Martin F."/>
            <person name="Rosso M.-N."/>
            <person name="Henrissat B."/>
            <person name="Hibbett D."/>
            <person name="Martinez A.T."/>
            <person name="Grigoriev I.V."/>
        </authorList>
    </citation>
    <scope>NUCLEOTIDE SEQUENCE</scope>
    <source>
        <strain evidence="2">AH 40177</strain>
    </source>
</reference>
<dbReference type="EMBL" id="JADNRY010000234">
    <property type="protein sequence ID" value="KAF9060638.1"/>
    <property type="molecule type" value="Genomic_DNA"/>
</dbReference>
<proteinExistence type="predicted"/>
<name>A0A9P5PB59_9AGAR</name>
<feature type="region of interest" description="Disordered" evidence="1">
    <location>
        <begin position="55"/>
        <end position="189"/>
    </location>
</feature>
<feature type="compositionally biased region" description="Basic and acidic residues" evidence="1">
    <location>
        <begin position="55"/>
        <end position="131"/>
    </location>
</feature>
<accession>A0A9P5PB59</accession>
<evidence type="ECO:0000313" key="2">
    <source>
        <dbReference type="EMBL" id="KAF9060638.1"/>
    </source>
</evidence>
<evidence type="ECO:0000313" key="3">
    <source>
        <dbReference type="Proteomes" id="UP000772434"/>
    </source>
</evidence>
<dbReference type="AlphaFoldDB" id="A0A9P5PB59"/>
<feature type="region of interest" description="Disordered" evidence="1">
    <location>
        <begin position="1"/>
        <end position="43"/>
    </location>
</feature>
<gene>
    <name evidence="2" type="ORF">BDP27DRAFT_1370377</name>
</gene>
<sequence length="189" mass="21845">MSPSVPPIATLPQNNKRHNIRSPSPTLSEIDRLEQEANDAEETARKIAAAKRTELKEKKKAAMEKQRLQSERQRLQSEIAIQERLRREKAEREESEAKRRERVADVHRKAKVEEVALKKPEGNEKLWEQTKKTPGASGDRRRLEQQISLAPQPSFEARKVPENNEKKTELDMKKRKRPEEEGKASLIST</sequence>